<dbReference type="InterPro" id="IPR025878">
    <property type="entry name" value="Acyl-CoA_dh-like_C_dom"/>
</dbReference>
<dbReference type="EC" id="1.3.8.-" evidence="10"/>
<dbReference type="PANTHER" id="PTHR42803">
    <property type="entry name" value="ACYL-COA DEHYDROGENASE"/>
    <property type="match status" value="1"/>
</dbReference>
<proteinExistence type="inferred from homology"/>
<dbReference type="Gene3D" id="1.20.140.10">
    <property type="entry name" value="Butyryl-CoA Dehydrogenase, subunit A, domain 3"/>
    <property type="match status" value="1"/>
</dbReference>
<dbReference type="InterPro" id="IPR052166">
    <property type="entry name" value="Diverse_Acyl-CoA_DH"/>
</dbReference>
<organism evidence="10 11">
    <name type="scientific">Cupriavidus numazuensis</name>
    <dbReference type="NCBI Taxonomy" id="221992"/>
    <lineage>
        <taxon>Bacteria</taxon>
        <taxon>Pseudomonadati</taxon>
        <taxon>Pseudomonadota</taxon>
        <taxon>Betaproteobacteria</taxon>
        <taxon>Burkholderiales</taxon>
        <taxon>Burkholderiaceae</taxon>
        <taxon>Cupriavidus</taxon>
    </lineage>
</organism>
<dbReference type="SUPFAM" id="SSF47203">
    <property type="entry name" value="Acyl-CoA dehydrogenase C-terminal domain-like"/>
    <property type="match status" value="1"/>
</dbReference>
<dbReference type="Gene3D" id="2.40.110.10">
    <property type="entry name" value="Butyryl-CoA Dehydrogenase, subunit A, domain 2"/>
    <property type="match status" value="1"/>
</dbReference>
<dbReference type="InterPro" id="IPR013786">
    <property type="entry name" value="AcylCoA_DH/ox_N"/>
</dbReference>
<dbReference type="SUPFAM" id="SSF56645">
    <property type="entry name" value="Acyl-CoA dehydrogenase NM domain-like"/>
    <property type="match status" value="1"/>
</dbReference>
<feature type="domain" description="Acyl-CoA dehydrogenase/oxidase C-terminal" evidence="6">
    <location>
        <begin position="283"/>
        <end position="445"/>
    </location>
</feature>
<evidence type="ECO:0000259" key="9">
    <source>
        <dbReference type="Pfam" id="PF12806"/>
    </source>
</evidence>
<accession>A0ABM8TWI5</accession>
<dbReference type="InterPro" id="IPR037069">
    <property type="entry name" value="AcylCoA_DH/ox_N_sf"/>
</dbReference>
<dbReference type="Gene3D" id="1.10.540.10">
    <property type="entry name" value="Acyl-CoA dehydrogenase/oxidase, N-terminal domain"/>
    <property type="match status" value="1"/>
</dbReference>
<dbReference type="Pfam" id="PF00441">
    <property type="entry name" value="Acyl-CoA_dh_1"/>
    <property type="match status" value="1"/>
</dbReference>
<dbReference type="InterPro" id="IPR006091">
    <property type="entry name" value="Acyl-CoA_Oxase/DH_mid-dom"/>
</dbReference>
<feature type="domain" description="Acyl-CoA oxidase/dehydrogenase middle" evidence="7">
    <location>
        <begin position="161"/>
        <end position="268"/>
    </location>
</feature>
<dbReference type="Proteomes" id="UP000672657">
    <property type="component" value="Unassembled WGS sequence"/>
</dbReference>
<dbReference type="InterPro" id="IPR046373">
    <property type="entry name" value="Acyl-CoA_Oxase/DH_mid-dom_sf"/>
</dbReference>
<keyword evidence="4" id="KW-0274">FAD</keyword>
<evidence type="ECO:0000259" key="7">
    <source>
        <dbReference type="Pfam" id="PF02770"/>
    </source>
</evidence>
<feature type="domain" description="Acetyl-CoA dehydrogenase-like C-terminal" evidence="9">
    <location>
        <begin position="475"/>
        <end position="571"/>
    </location>
</feature>
<keyword evidence="5 10" id="KW-0560">Oxidoreductase</keyword>
<evidence type="ECO:0000256" key="1">
    <source>
        <dbReference type="ARBA" id="ARBA00001974"/>
    </source>
</evidence>
<evidence type="ECO:0000256" key="3">
    <source>
        <dbReference type="ARBA" id="ARBA00022630"/>
    </source>
</evidence>
<sequence length="578" mass="61751">MNYRAPTFEQLFALRHTTEIDDLANYERFAAAGPELVEAIVKCASAFAEGEYGPLSRSGDQIGARWDDGQVIMPPGFGNAYHGSVKGGWGSISGPVAYGGQGLPFALTTVVLECLGSANFGLNLIHGLTIGAIEAIENHGTPEQKAKWLPKLITGEWPGTMNLTEPHAGSDVGALRASAEPISGALYRIKGTKIFITFGEHDMAENIVHLVLARTPGAPQGTRGISLFLVPKYRLDAQGQPAEFNHVRCLSIEKKLGIHASPTCVMSFGEDGECIGELIGDEGSGMRAMFTMMNSARLNVGNQGVQIAEVATQRALGYASQRVQSARSDGSSGKQPVAIIEHPDVRRMLMRMRALTQAARALVYYAAGRADRSSLGISGAAERLDLLTPMVKAYCTDIGCEVASIAIQIHGGMGFIEETGVAQLYRDVRITPIYEGTNGIQAADLVGRKLVSDGGAALLELLDEIGADSRDEIELEKLRTAVSESARWMLGAGVNDRLAGSYPFLTMTAGVVAGWLLLRQERAAKLHSSEYGERFSSAKCAAARYYLTQIVPEIAGLEAQVRVGADVLYALSTDTLTA</sequence>
<dbReference type="RefSeq" id="WP_211958735.1">
    <property type="nucleotide sequence ID" value="NZ_CAJPVI010000112.1"/>
</dbReference>
<evidence type="ECO:0000256" key="4">
    <source>
        <dbReference type="ARBA" id="ARBA00022827"/>
    </source>
</evidence>
<dbReference type="InterPro" id="IPR009075">
    <property type="entry name" value="AcylCo_DH/oxidase_C"/>
</dbReference>
<protein>
    <submittedName>
        <fullName evidence="10">3-methylmercaptopropionyl-CoA dehydrogenase</fullName>
        <ecNumber evidence="10">1.3.8.-</ecNumber>
    </submittedName>
</protein>
<comment type="similarity">
    <text evidence="2">Belongs to the acyl-CoA dehydrogenase family.</text>
</comment>
<dbReference type="Pfam" id="PF02770">
    <property type="entry name" value="Acyl-CoA_dh_M"/>
    <property type="match status" value="1"/>
</dbReference>
<evidence type="ECO:0000259" key="6">
    <source>
        <dbReference type="Pfam" id="PF00441"/>
    </source>
</evidence>
<evidence type="ECO:0000313" key="11">
    <source>
        <dbReference type="Proteomes" id="UP000672657"/>
    </source>
</evidence>
<dbReference type="EMBL" id="CAJPVI010000112">
    <property type="protein sequence ID" value="CAG2161171.1"/>
    <property type="molecule type" value="Genomic_DNA"/>
</dbReference>
<dbReference type="GO" id="GO:0016491">
    <property type="term" value="F:oxidoreductase activity"/>
    <property type="evidence" value="ECO:0007669"/>
    <property type="project" value="UniProtKB-KW"/>
</dbReference>
<dbReference type="InterPro" id="IPR036250">
    <property type="entry name" value="AcylCo_DH-like_C"/>
</dbReference>
<gene>
    <name evidence="10" type="primary">dmdC_8</name>
    <name evidence="10" type="ORF">LMG26411_08049</name>
</gene>
<dbReference type="Pfam" id="PF12806">
    <property type="entry name" value="Acyl-CoA_dh_C"/>
    <property type="match status" value="1"/>
</dbReference>
<evidence type="ECO:0000259" key="8">
    <source>
        <dbReference type="Pfam" id="PF02771"/>
    </source>
</evidence>
<evidence type="ECO:0000313" key="10">
    <source>
        <dbReference type="EMBL" id="CAG2161171.1"/>
    </source>
</evidence>
<dbReference type="PANTHER" id="PTHR42803:SF1">
    <property type="entry name" value="BROAD-SPECIFICITY LINEAR ACYL-COA DEHYDROGENASE FADE5"/>
    <property type="match status" value="1"/>
</dbReference>
<evidence type="ECO:0000256" key="2">
    <source>
        <dbReference type="ARBA" id="ARBA00009347"/>
    </source>
</evidence>
<name>A0ABM8TWI5_9BURK</name>
<dbReference type="InterPro" id="IPR009100">
    <property type="entry name" value="AcylCoA_DH/oxidase_NM_dom_sf"/>
</dbReference>
<comment type="cofactor">
    <cofactor evidence="1">
        <name>FAD</name>
        <dbReference type="ChEBI" id="CHEBI:57692"/>
    </cofactor>
</comment>
<keyword evidence="3" id="KW-0285">Flavoprotein</keyword>
<feature type="domain" description="Acyl-CoA dehydrogenase/oxidase N-terminal" evidence="8">
    <location>
        <begin position="81"/>
        <end position="156"/>
    </location>
</feature>
<reference evidence="10 11" key="1">
    <citation type="submission" date="2021-03" db="EMBL/GenBank/DDBJ databases">
        <authorList>
            <person name="Peeters C."/>
        </authorList>
    </citation>
    <scope>NUCLEOTIDE SEQUENCE [LARGE SCALE GENOMIC DNA]</scope>
    <source>
        <strain evidence="10 11">LMG 26411</strain>
    </source>
</reference>
<comment type="caution">
    <text evidence="10">The sequence shown here is derived from an EMBL/GenBank/DDBJ whole genome shotgun (WGS) entry which is preliminary data.</text>
</comment>
<keyword evidence="11" id="KW-1185">Reference proteome</keyword>
<evidence type="ECO:0000256" key="5">
    <source>
        <dbReference type="ARBA" id="ARBA00023002"/>
    </source>
</evidence>
<dbReference type="Pfam" id="PF02771">
    <property type="entry name" value="Acyl-CoA_dh_N"/>
    <property type="match status" value="1"/>
</dbReference>